<dbReference type="EMBL" id="HBIN01022835">
    <property type="protein sequence ID" value="CAE0447589.1"/>
    <property type="molecule type" value="Transcribed_RNA"/>
</dbReference>
<dbReference type="Pfam" id="PF09070">
    <property type="entry name" value="PFU"/>
    <property type="match status" value="1"/>
</dbReference>
<dbReference type="PROSITE" id="PS51396">
    <property type="entry name" value="PUL"/>
    <property type="match status" value="1"/>
</dbReference>
<gene>
    <name evidence="7" type="ORF">ASTO00021_LOCUS17558</name>
</gene>
<dbReference type="InterPro" id="IPR038122">
    <property type="entry name" value="PFU_sf"/>
</dbReference>
<dbReference type="GO" id="GO:0005634">
    <property type="term" value="C:nucleus"/>
    <property type="evidence" value="ECO:0007669"/>
    <property type="project" value="TreeGrafter"/>
</dbReference>
<evidence type="ECO:0000256" key="4">
    <source>
        <dbReference type="ARBA" id="ARBA00022737"/>
    </source>
</evidence>
<accession>A0A7S3PQV0</accession>
<evidence type="ECO:0008006" key="8">
    <source>
        <dbReference type="Google" id="ProtNLM"/>
    </source>
</evidence>
<evidence type="ECO:0000259" key="6">
    <source>
        <dbReference type="PROSITE" id="PS51396"/>
    </source>
</evidence>
<dbReference type="Pfam" id="PF00400">
    <property type="entry name" value="WD40"/>
    <property type="match status" value="1"/>
</dbReference>
<dbReference type="Pfam" id="PF08324">
    <property type="entry name" value="PUL"/>
    <property type="match status" value="1"/>
</dbReference>
<protein>
    <recommendedName>
        <fullName evidence="8">PFU domain-containing protein</fullName>
    </recommendedName>
</protein>
<dbReference type="AlphaFoldDB" id="A0A7S3PQV0"/>
<dbReference type="GO" id="GO:0043130">
    <property type="term" value="F:ubiquitin binding"/>
    <property type="evidence" value="ECO:0007669"/>
    <property type="project" value="TreeGrafter"/>
</dbReference>
<name>A0A7S3PQV0_9STRA</name>
<dbReference type="SMART" id="SM00320">
    <property type="entry name" value="WD40"/>
    <property type="match status" value="2"/>
</dbReference>
<dbReference type="PANTHER" id="PTHR19849:SF0">
    <property type="entry name" value="PHOSPHOLIPASE A-2-ACTIVATING PROTEIN"/>
    <property type="match status" value="1"/>
</dbReference>
<evidence type="ECO:0000256" key="2">
    <source>
        <dbReference type="ARBA" id="ARBA00022490"/>
    </source>
</evidence>
<evidence type="ECO:0000259" key="5">
    <source>
        <dbReference type="PROSITE" id="PS51394"/>
    </source>
</evidence>
<dbReference type="SUPFAM" id="SSF50978">
    <property type="entry name" value="WD40 repeat-like"/>
    <property type="match status" value="1"/>
</dbReference>
<organism evidence="7">
    <name type="scientific">Aplanochytrium stocchinoi</name>
    <dbReference type="NCBI Taxonomy" id="215587"/>
    <lineage>
        <taxon>Eukaryota</taxon>
        <taxon>Sar</taxon>
        <taxon>Stramenopiles</taxon>
        <taxon>Bigyra</taxon>
        <taxon>Labyrinthulomycetes</taxon>
        <taxon>Thraustochytrida</taxon>
        <taxon>Thraustochytriidae</taxon>
        <taxon>Aplanochytrium</taxon>
    </lineage>
</organism>
<sequence>MRNPVQINGSVGFCFSVTTSVNGEILTGNDDCCVRVWAGEDLIQEIWHPCTVWCVYPLPNGDIATAGSDGIVRVFTRDKNRQAADMVREYYKTETQKVLEEIANKQSGGRGIDVSKLKKIEDAQPGTKDGDIKMFSNDGKAFVYQWSGVSQTWVAVGEALGSAEGGGEIDGVTYDKVLPIEIEDPATGGLRKVEIGINNGDNPYVIAQEFAAKYGLPESHVHDIVQYINQNRGGASGTPMIDMSAGQETAPMQVDEGPRDAQTNQFPLLNITGFSFQKAPWDKIMDKIVDDFNKKVADDVKLSLKEIDTLETIVEILKKESRYHASTITKTQTSIFNKLLKWDTDYIFPVLDVARMVLCHPLGAEAFGSDSCRRLLEISMTKASENGAKLPVVLTGIRVLTNVFRHVKGAEFAVDALSTAAGVNSIAAPIKDLTTFPNKSVRNSLATACLNIANAIYHSNQQGTTTNDLLSLIGDSAIELASIAIENKEEETTRRCLAAVGCLLKIIPSGSISQLQGTLDNAEKFAEPSSSLKTCIDEVRIEVSKR</sequence>
<evidence type="ECO:0000256" key="1">
    <source>
        <dbReference type="ARBA" id="ARBA00004496"/>
    </source>
</evidence>
<keyword evidence="2" id="KW-0963">Cytoplasm</keyword>
<feature type="domain" description="PFU" evidence="5">
    <location>
        <begin position="145"/>
        <end position="242"/>
    </location>
</feature>
<dbReference type="GO" id="GO:0010992">
    <property type="term" value="P:ubiquitin recycling"/>
    <property type="evidence" value="ECO:0007669"/>
    <property type="project" value="TreeGrafter"/>
</dbReference>
<dbReference type="InterPro" id="IPR013535">
    <property type="entry name" value="PUL_dom"/>
</dbReference>
<dbReference type="InterPro" id="IPR036322">
    <property type="entry name" value="WD40_repeat_dom_sf"/>
</dbReference>
<keyword evidence="4" id="KW-0677">Repeat</keyword>
<proteinExistence type="predicted"/>
<dbReference type="InterPro" id="IPR015155">
    <property type="entry name" value="PFU"/>
</dbReference>
<dbReference type="GO" id="GO:0005737">
    <property type="term" value="C:cytoplasm"/>
    <property type="evidence" value="ECO:0007669"/>
    <property type="project" value="UniProtKB-SubCell"/>
</dbReference>
<keyword evidence="3" id="KW-0853">WD repeat</keyword>
<dbReference type="Gene3D" id="3.10.20.870">
    <property type="entry name" value="PFU (PLAA family ubiquitin binding), C-terminal domain"/>
    <property type="match status" value="1"/>
</dbReference>
<dbReference type="Gene3D" id="1.25.10.10">
    <property type="entry name" value="Leucine-rich Repeat Variant"/>
    <property type="match status" value="1"/>
</dbReference>
<dbReference type="GO" id="GO:0043161">
    <property type="term" value="P:proteasome-mediated ubiquitin-dependent protein catabolic process"/>
    <property type="evidence" value="ECO:0007669"/>
    <property type="project" value="TreeGrafter"/>
</dbReference>
<comment type="subcellular location">
    <subcellularLocation>
        <location evidence="1">Cytoplasm</location>
    </subcellularLocation>
</comment>
<evidence type="ECO:0000313" key="7">
    <source>
        <dbReference type="EMBL" id="CAE0447589.1"/>
    </source>
</evidence>
<dbReference type="InterPro" id="IPR001680">
    <property type="entry name" value="WD40_rpt"/>
</dbReference>
<dbReference type="Gene3D" id="2.130.10.10">
    <property type="entry name" value="YVTN repeat-like/Quinoprotein amine dehydrogenase"/>
    <property type="match status" value="1"/>
</dbReference>
<dbReference type="PANTHER" id="PTHR19849">
    <property type="entry name" value="PHOSPHOLIPASE A-2-ACTIVATING PROTEIN"/>
    <property type="match status" value="1"/>
</dbReference>
<reference evidence="7" key="1">
    <citation type="submission" date="2021-01" db="EMBL/GenBank/DDBJ databases">
        <authorList>
            <person name="Corre E."/>
            <person name="Pelletier E."/>
            <person name="Niang G."/>
            <person name="Scheremetjew M."/>
            <person name="Finn R."/>
            <person name="Kale V."/>
            <person name="Holt S."/>
            <person name="Cochrane G."/>
            <person name="Meng A."/>
            <person name="Brown T."/>
            <person name="Cohen L."/>
        </authorList>
    </citation>
    <scope>NUCLEOTIDE SEQUENCE</scope>
    <source>
        <strain evidence="7">GSBS06</strain>
    </source>
</reference>
<dbReference type="PROSITE" id="PS51394">
    <property type="entry name" value="PFU"/>
    <property type="match status" value="1"/>
</dbReference>
<evidence type="ECO:0000256" key="3">
    <source>
        <dbReference type="ARBA" id="ARBA00022574"/>
    </source>
</evidence>
<dbReference type="InterPro" id="IPR015943">
    <property type="entry name" value="WD40/YVTN_repeat-like_dom_sf"/>
</dbReference>
<feature type="domain" description="PUL" evidence="6">
    <location>
        <begin position="264"/>
        <end position="546"/>
    </location>
</feature>
<dbReference type="InterPro" id="IPR011989">
    <property type="entry name" value="ARM-like"/>
</dbReference>